<organism evidence="1">
    <name type="scientific">marine sediment metagenome</name>
    <dbReference type="NCBI Taxonomy" id="412755"/>
    <lineage>
        <taxon>unclassified sequences</taxon>
        <taxon>metagenomes</taxon>
        <taxon>ecological metagenomes</taxon>
    </lineage>
</organism>
<sequence length="43" mass="4971">MTYKGYYIDQTPEGYYDICQNYAVVEAGLDSFDDAMSRIDEYG</sequence>
<protein>
    <submittedName>
        <fullName evidence="1">Uncharacterized protein</fullName>
    </submittedName>
</protein>
<dbReference type="EMBL" id="BARS01043540">
    <property type="protein sequence ID" value="GAG40455.1"/>
    <property type="molecule type" value="Genomic_DNA"/>
</dbReference>
<reference evidence="1" key="1">
    <citation type="journal article" date="2014" name="Front. Microbiol.">
        <title>High frequency of phylogenetically diverse reductive dehalogenase-homologous genes in deep subseafloor sedimentary metagenomes.</title>
        <authorList>
            <person name="Kawai M."/>
            <person name="Futagami T."/>
            <person name="Toyoda A."/>
            <person name="Takaki Y."/>
            <person name="Nishi S."/>
            <person name="Hori S."/>
            <person name="Arai W."/>
            <person name="Tsubouchi T."/>
            <person name="Morono Y."/>
            <person name="Uchiyama I."/>
            <person name="Ito T."/>
            <person name="Fujiyama A."/>
            <person name="Inagaki F."/>
            <person name="Takami H."/>
        </authorList>
    </citation>
    <scope>NUCLEOTIDE SEQUENCE</scope>
    <source>
        <strain evidence="1">Expedition CK06-06</strain>
    </source>
</reference>
<dbReference type="AlphaFoldDB" id="X0XBL9"/>
<gene>
    <name evidence="1" type="ORF">S01H1_65905</name>
</gene>
<evidence type="ECO:0000313" key="1">
    <source>
        <dbReference type="EMBL" id="GAG40455.1"/>
    </source>
</evidence>
<name>X0XBL9_9ZZZZ</name>
<accession>X0XBL9</accession>
<comment type="caution">
    <text evidence="1">The sequence shown here is derived from an EMBL/GenBank/DDBJ whole genome shotgun (WGS) entry which is preliminary data.</text>
</comment>
<proteinExistence type="predicted"/>